<dbReference type="EMBL" id="CAEY01000075">
    <property type="status" value="NOT_ANNOTATED_CDS"/>
    <property type="molecule type" value="Genomic_DNA"/>
</dbReference>
<dbReference type="STRING" id="32264.T1KHG4"/>
<dbReference type="HOGENOM" id="CLU_056971_2_1_1"/>
<dbReference type="KEGG" id="tut:107364204"/>
<dbReference type="InterPro" id="IPR002500">
    <property type="entry name" value="PAPS_reduct_dom"/>
</dbReference>
<accession>T1KHG4</accession>
<keyword evidence="6" id="KW-0548">Nucleotidyltransferase</keyword>
<evidence type="ECO:0000256" key="12">
    <source>
        <dbReference type="ARBA" id="ARBA00049494"/>
    </source>
</evidence>
<proteinExistence type="predicted"/>
<dbReference type="EC" id="2.7.7.2" evidence="2"/>
<evidence type="ECO:0000313" key="14">
    <source>
        <dbReference type="EnsemblMetazoa" id="tetur11g04310.1"/>
    </source>
</evidence>
<gene>
    <name evidence="14" type="primary">107364204</name>
</gene>
<dbReference type="PANTHER" id="PTHR23293:SF9">
    <property type="entry name" value="FAD SYNTHASE"/>
    <property type="match status" value="1"/>
</dbReference>
<comment type="pathway">
    <text evidence="1">Cofactor biosynthesis; FAD biosynthesis; FAD from FMN: step 1/1.</text>
</comment>
<dbReference type="Proteomes" id="UP000015104">
    <property type="component" value="Unassembled WGS sequence"/>
</dbReference>
<evidence type="ECO:0000256" key="11">
    <source>
        <dbReference type="ARBA" id="ARBA00031871"/>
    </source>
</evidence>
<evidence type="ECO:0000256" key="6">
    <source>
        <dbReference type="ARBA" id="ARBA00022695"/>
    </source>
</evidence>
<dbReference type="GO" id="GO:0003919">
    <property type="term" value="F:FMN adenylyltransferase activity"/>
    <property type="evidence" value="ECO:0007669"/>
    <property type="project" value="UniProtKB-EC"/>
</dbReference>
<dbReference type="SUPFAM" id="SSF52402">
    <property type="entry name" value="Adenine nucleotide alpha hydrolases-like"/>
    <property type="match status" value="1"/>
</dbReference>
<dbReference type="InterPro" id="IPR014729">
    <property type="entry name" value="Rossmann-like_a/b/a_fold"/>
</dbReference>
<keyword evidence="5" id="KW-0808">Transferase</keyword>
<dbReference type="eggNOG" id="KOG2644">
    <property type="taxonomic scope" value="Eukaryota"/>
</dbReference>
<dbReference type="CDD" id="cd23948">
    <property type="entry name" value="FAD_synthase"/>
    <property type="match status" value="1"/>
</dbReference>
<evidence type="ECO:0000256" key="2">
    <source>
        <dbReference type="ARBA" id="ARBA00012393"/>
    </source>
</evidence>
<name>T1KHG4_TETUR</name>
<dbReference type="OrthoDB" id="270728at2759"/>
<reference evidence="14" key="2">
    <citation type="submission" date="2015-06" db="UniProtKB">
        <authorList>
            <consortium name="EnsemblMetazoa"/>
        </authorList>
    </citation>
    <scope>IDENTIFICATION</scope>
</reference>
<evidence type="ECO:0000256" key="5">
    <source>
        <dbReference type="ARBA" id="ARBA00022679"/>
    </source>
</evidence>
<sequence length="240" mass="27510">MMLKQNIDLWLAKLHQYVLKDGNEHVVEAIGVINKCLDEINNDHNKIAISFNGGKDCTVLLHLVYLVTLDKFERGNLNHGDLAPKLMTLLILMPDTFPELEDFIQSSVTRYNLDLKSVNGPNFKEALKNFKNETTVSHIFMGTRSTDLVKPISFFEPTDPGWPEFIRVNPLLNWSYHQIWSFLRDLEVPYCSLYDKGYTSIGTAKNTFVNPKLKDPSGNGYFPAYMLSDPQDERQGRSTY</sequence>
<evidence type="ECO:0000256" key="9">
    <source>
        <dbReference type="ARBA" id="ARBA00022840"/>
    </source>
</evidence>
<dbReference type="EnsemblMetazoa" id="tetur11g04310.1">
    <property type="protein sequence ID" value="tetur11g04310.1"/>
    <property type="gene ID" value="tetur11g04310"/>
</dbReference>
<evidence type="ECO:0000256" key="3">
    <source>
        <dbReference type="ARBA" id="ARBA00022630"/>
    </source>
</evidence>
<feature type="domain" description="Phosphoadenosine phosphosulphate reductase" evidence="13">
    <location>
        <begin position="47"/>
        <end position="207"/>
    </location>
</feature>
<dbReference type="Gene3D" id="3.40.50.620">
    <property type="entry name" value="HUPs"/>
    <property type="match status" value="1"/>
</dbReference>
<comment type="catalytic activity">
    <reaction evidence="12">
        <text>FMN + ATP + H(+) = FAD + diphosphate</text>
        <dbReference type="Rhea" id="RHEA:17237"/>
        <dbReference type="ChEBI" id="CHEBI:15378"/>
        <dbReference type="ChEBI" id="CHEBI:30616"/>
        <dbReference type="ChEBI" id="CHEBI:33019"/>
        <dbReference type="ChEBI" id="CHEBI:57692"/>
        <dbReference type="ChEBI" id="CHEBI:58210"/>
        <dbReference type="EC" id="2.7.7.2"/>
    </reaction>
</comment>
<evidence type="ECO:0000256" key="8">
    <source>
        <dbReference type="ARBA" id="ARBA00022827"/>
    </source>
</evidence>
<dbReference type="GO" id="GO:0005524">
    <property type="term" value="F:ATP binding"/>
    <property type="evidence" value="ECO:0007669"/>
    <property type="project" value="UniProtKB-KW"/>
</dbReference>
<reference evidence="15" key="1">
    <citation type="submission" date="2011-08" db="EMBL/GenBank/DDBJ databases">
        <authorList>
            <person name="Rombauts S."/>
        </authorList>
    </citation>
    <scope>NUCLEOTIDE SEQUENCE</scope>
    <source>
        <strain evidence="15">London</strain>
    </source>
</reference>
<dbReference type="AlphaFoldDB" id="T1KHG4"/>
<keyword evidence="15" id="KW-1185">Reference proteome</keyword>
<protein>
    <recommendedName>
        <fullName evidence="2">FAD synthase</fullName>
        <ecNumber evidence="2">2.7.7.2</ecNumber>
    </recommendedName>
    <alternativeName>
        <fullName evidence="10">FAD pyrophosphorylase</fullName>
    </alternativeName>
    <alternativeName>
        <fullName evidence="11">FMN adenylyltransferase</fullName>
    </alternativeName>
</protein>
<keyword evidence="9" id="KW-0067">ATP-binding</keyword>
<dbReference type="OMA" id="INPMLEW"/>
<keyword evidence="7" id="KW-0547">Nucleotide-binding</keyword>
<evidence type="ECO:0000259" key="13">
    <source>
        <dbReference type="Pfam" id="PF01507"/>
    </source>
</evidence>
<dbReference type="Pfam" id="PF01507">
    <property type="entry name" value="PAPS_reduct"/>
    <property type="match status" value="1"/>
</dbReference>
<evidence type="ECO:0000256" key="10">
    <source>
        <dbReference type="ARBA" id="ARBA00031145"/>
    </source>
</evidence>
<evidence type="ECO:0000256" key="4">
    <source>
        <dbReference type="ARBA" id="ARBA00022643"/>
    </source>
</evidence>
<keyword evidence="4" id="KW-0288">FMN</keyword>
<keyword evidence="8" id="KW-0274">FAD</keyword>
<keyword evidence="3" id="KW-0285">Flavoprotein</keyword>
<evidence type="ECO:0000256" key="7">
    <source>
        <dbReference type="ARBA" id="ARBA00022741"/>
    </source>
</evidence>
<dbReference type="GO" id="GO:0006747">
    <property type="term" value="P:FAD biosynthetic process"/>
    <property type="evidence" value="ECO:0007669"/>
    <property type="project" value="TreeGrafter"/>
</dbReference>
<organism evidence="14 15">
    <name type="scientific">Tetranychus urticae</name>
    <name type="common">Two-spotted spider mite</name>
    <dbReference type="NCBI Taxonomy" id="32264"/>
    <lineage>
        <taxon>Eukaryota</taxon>
        <taxon>Metazoa</taxon>
        <taxon>Ecdysozoa</taxon>
        <taxon>Arthropoda</taxon>
        <taxon>Chelicerata</taxon>
        <taxon>Arachnida</taxon>
        <taxon>Acari</taxon>
        <taxon>Acariformes</taxon>
        <taxon>Trombidiformes</taxon>
        <taxon>Prostigmata</taxon>
        <taxon>Eleutherengona</taxon>
        <taxon>Raphignathae</taxon>
        <taxon>Tetranychoidea</taxon>
        <taxon>Tetranychidae</taxon>
        <taxon>Tetranychus</taxon>
    </lineage>
</organism>
<dbReference type="PANTHER" id="PTHR23293">
    <property type="entry name" value="FAD SYNTHETASE-RELATED FMN ADENYLYLTRANSFERASE"/>
    <property type="match status" value="1"/>
</dbReference>
<evidence type="ECO:0000313" key="15">
    <source>
        <dbReference type="Proteomes" id="UP000015104"/>
    </source>
</evidence>
<evidence type="ECO:0000256" key="1">
    <source>
        <dbReference type="ARBA" id="ARBA00004726"/>
    </source>
</evidence>